<organism evidence="5">
    <name type="scientific">Pontimicrobium sp. SW4</name>
    <dbReference type="NCBI Taxonomy" id="3153519"/>
    <lineage>
        <taxon>Bacteria</taxon>
        <taxon>Pseudomonadati</taxon>
        <taxon>Bacteroidota</taxon>
        <taxon>Flavobacteriia</taxon>
        <taxon>Flavobacteriales</taxon>
        <taxon>Flavobacteriaceae</taxon>
        <taxon>Pontimicrobium</taxon>
    </lineage>
</organism>
<dbReference type="EMBL" id="CP157199">
    <property type="protein sequence ID" value="XBG60897.1"/>
    <property type="molecule type" value="Genomic_DNA"/>
</dbReference>
<evidence type="ECO:0000256" key="1">
    <source>
        <dbReference type="ARBA" id="ARBA00004091"/>
    </source>
</evidence>
<dbReference type="AlphaFoldDB" id="A0AAU7BRX7"/>
<dbReference type="GO" id="GO:0003677">
    <property type="term" value="F:DNA binding"/>
    <property type="evidence" value="ECO:0007669"/>
    <property type="project" value="InterPro"/>
</dbReference>
<reference evidence="5" key="1">
    <citation type="submission" date="2024-05" db="EMBL/GenBank/DDBJ databases">
        <title>Pontimicrobium maritimus sp. nov., isolated form sea water.</title>
        <authorList>
            <person name="Muhammad N."/>
            <person name="Vuong T.Q."/>
            <person name="Han H.L."/>
            <person name="Kim S.-G."/>
        </authorList>
    </citation>
    <scope>NUCLEOTIDE SEQUENCE</scope>
    <source>
        <strain evidence="5">SW4</strain>
    </source>
</reference>
<dbReference type="InterPro" id="IPR051354">
    <property type="entry name" value="Transposase_27_IS1"/>
</dbReference>
<proteinExistence type="inferred from homology"/>
<dbReference type="PANTHER" id="PTHR33293">
    <property type="entry name" value="INSERTION ELEMENT IS1 1 PROTEIN INSB-RELATED"/>
    <property type="match status" value="1"/>
</dbReference>
<accession>A0AAU7BRX7</accession>
<evidence type="ECO:0000256" key="4">
    <source>
        <dbReference type="ARBA" id="ARBA00023172"/>
    </source>
</evidence>
<keyword evidence="3" id="KW-0815">Transposition</keyword>
<dbReference type="Pfam" id="PF03400">
    <property type="entry name" value="DDE_Tnp_IS1"/>
    <property type="match status" value="1"/>
</dbReference>
<evidence type="ECO:0000256" key="3">
    <source>
        <dbReference type="ARBA" id="ARBA00022578"/>
    </source>
</evidence>
<evidence type="ECO:0000256" key="2">
    <source>
        <dbReference type="ARBA" id="ARBA00008841"/>
    </source>
</evidence>
<comment type="function">
    <text evidence="1">Absolutely required for transposition of IS1.</text>
</comment>
<protein>
    <submittedName>
        <fullName evidence="5">IS1 family transposase</fullName>
    </submittedName>
</protein>
<dbReference type="RefSeq" id="WP_347923125.1">
    <property type="nucleotide sequence ID" value="NZ_CP157199.1"/>
</dbReference>
<gene>
    <name evidence="5" type="ORF">ABGB03_13625</name>
</gene>
<comment type="similarity">
    <text evidence="2">Belongs to the transposase 27 family.</text>
</comment>
<sequence length="219" mass="25996">MNCKYCGQINTIKKGKRNNTQRFYCKDCERYFQNDYTYKAYGSNINSLLKQLLKEGCGVRSISRMLSISCGTVLSRMLKISKQIKIPYFNKLGCKFEVDEMFIKIANGNSQNWLAYAIERKTKQVIDFVITTTRSKERIYPIINKVLLLQPNRIYTDGLNIYPSMIPKEIHKRFQYCTNIIERYNLTLRTHIKRLSRKTICFSRNKIYLEAHLKIYFWG</sequence>
<dbReference type="InterPro" id="IPR005063">
    <property type="entry name" value="Transposase_27"/>
</dbReference>
<dbReference type="GO" id="GO:0006313">
    <property type="term" value="P:DNA transposition"/>
    <property type="evidence" value="ECO:0007669"/>
    <property type="project" value="InterPro"/>
</dbReference>
<evidence type="ECO:0000313" key="5">
    <source>
        <dbReference type="EMBL" id="XBG60897.1"/>
    </source>
</evidence>
<dbReference type="PANTHER" id="PTHR33293:SF1">
    <property type="entry name" value="INSERTION ELEMENT IS1 1 PROTEIN INSB-RELATED"/>
    <property type="match status" value="1"/>
</dbReference>
<dbReference type="NCBIfam" id="NF033558">
    <property type="entry name" value="transpos_IS1"/>
    <property type="match status" value="1"/>
</dbReference>
<keyword evidence="4" id="KW-0233">DNA recombination</keyword>
<name>A0AAU7BRX7_9FLAO</name>
<dbReference type="GO" id="GO:0004803">
    <property type="term" value="F:transposase activity"/>
    <property type="evidence" value="ECO:0007669"/>
    <property type="project" value="InterPro"/>
</dbReference>